<dbReference type="PANTHER" id="PTHR12234:SF1">
    <property type="entry name" value="FORMIMINOTRANSFERASE N-TERMINAL SUBDOMAIN-CONTAINING PROTEIN"/>
    <property type="match status" value="1"/>
</dbReference>
<dbReference type="Proteomes" id="UP000002630">
    <property type="component" value="Linkage Group LG01"/>
</dbReference>
<dbReference type="InParanoid" id="D8LBA3"/>
<dbReference type="AlphaFoldDB" id="D8LBA3"/>
<feature type="domain" description="Formiminotransferase N-terminal subdomain" evidence="1">
    <location>
        <begin position="34"/>
        <end position="210"/>
    </location>
</feature>
<dbReference type="EMBL" id="FN649726">
    <property type="protein sequence ID" value="CBN76612.1"/>
    <property type="molecule type" value="Genomic_DNA"/>
</dbReference>
<evidence type="ECO:0000313" key="2">
    <source>
        <dbReference type="EMBL" id="CBN76612.1"/>
    </source>
</evidence>
<reference evidence="2 3" key="1">
    <citation type="journal article" date="2010" name="Nature">
        <title>The Ectocarpus genome and the independent evolution of multicellularity in brown algae.</title>
        <authorList>
            <person name="Cock J.M."/>
            <person name="Sterck L."/>
            <person name="Rouze P."/>
            <person name="Scornet D."/>
            <person name="Allen A.E."/>
            <person name="Amoutzias G."/>
            <person name="Anthouard V."/>
            <person name="Artiguenave F."/>
            <person name="Aury J.M."/>
            <person name="Badger J.H."/>
            <person name="Beszteri B."/>
            <person name="Billiau K."/>
            <person name="Bonnet E."/>
            <person name="Bothwell J.H."/>
            <person name="Bowler C."/>
            <person name="Boyen C."/>
            <person name="Brownlee C."/>
            <person name="Carrano C.J."/>
            <person name="Charrier B."/>
            <person name="Cho G.Y."/>
            <person name="Coelho S.M."/>
            <person name="Collen J."/>
            <person name="Corre E."/>
            <person name="Da Silva C."/>
            <person name="Delage L."/>
            <person name="Delaroque N."/>
            <person name="Dittami S.M."/>
            <person name="Doulbeau S."/>
            <person name="Elias M."/>
            <person name="Farnham G."/>
            <person name="Gachon C.M."/>
            <person name="Gschloessl B."/>
            <person name="Heesch S."/>
            <person name="Jabbari K."/>
            <person name="Jubin C."/>
            <person name="Kawai H."/>
            <person name="Kimura K."/>
            <person name="Kloareg B."/>
            <person name="Kupper F.C."/>
            <person name="Lang D."/>
            <person name="Le Bail A."/>
            <person name="Leblanc C."/>
            <person name="Lerouge P."/>
            <person name="Lohr M."/>
            <person name="Lopez P.J."/>
            <person name="Martens C."/>
            <person name="Maumus F."/>
            <person name="Michel G."/>
            <person name="Miranda-Saavedra D."/>
            <person name="Morales J."/>
            <person name="Moreau H."/>
            <person name="Motomura T."/>
            <person name="Nagasato C."/>
            <person name="Napoli C.A."/>
            <person name="Nelson D.R."/>
            <person name="Nyvall-Collen P."/>
            <person name="Peters A.F."/>
            <person name="Pommier C."/>
            <person name="Potin P."/>
            <person name="Poulain J."/>
            <person name="Quesneville H."/>
            <person name="Read B."/>
            <person name="Rensing S.A."/>
            <person name="Ritter A."/>
            <person name="Rousvoal S."/>
            <person name="Samanta M."/>
            <person name="Samson G."/>
            <person name="Schroeder D.C."/>
            <person name="Segurens B."/>
            <person name="Strittmatter M."/>
            <person name="Tonon T."/>
            <person name="Tregear J.W."/>
            <person name="Valentin K."/>
            <person name="von Dassow P."/>
            <person name="Yamagishi T."/>
            <person name="Van de Peer Y."/>
            <person name="Wincker P."/>
        </authorList>
    </citation>
    <scope>NUCLEOTIDE SEQUENCE [LARGE SCALE GENOMIC DNA]</scope>
    <source>
        <strain evidence="3">Ec32 / CCAP1310/4</strain>
    </source>
</reference>
<dbReference type="InterPro" id="IPR037070">
    <property type="entry name" value="Formiminotransferase_C_sf"/>
</dbReference>
<dbReference type="Gene3D" id="3.30.990.10">
    <property type="entry name" value="Formiminotransferase, N-terminal subdomain"/>
    <property type="match status" value="1"/>
</dbReference>
<organism evidence="2 3">
    <name type="scientific">Ectocarpus siliculosus</name>
    <name type="common">Brown alga</name>
    <name type="synonym">Conferva siliculosa</name>
    <dbReference type="NCBI Taxonomy" id="2880"/>
    <lineage>
        <taxon>Eukaryota</taxon>
        <taxon>Sar</taxon>
        <taxon>Stramenopiles</taxon>
        <taxon>Ochrophyta</taxon>
        <taxon>PX clade</taxon>
        <taxon>Phaeophyceae</taxon>
        <taxon>Ectocarpales</taxon>
        <taxon>Ectocarpaceae</taxon>
        <taxon>Ectocarpus</taxon>
    </lineage>
</organism>
<name>D8LBA3_ECTSI</name>
<dbReference type="InterPro" id="IPR051623">
    <property type="entry name" value="FTCD"/>
</dbReference>
<gene>
    <name evidence="2" type="ORF">Esi_0000_0339</name>
</gene>
<dbReference type="PANTHER" id="PTHR12234">
    <property type="entry name" value="FORMIMINOTRANSFERASE-CYCLODEAMINASE"/>
    <property type="match status" value="1"/>
</dbReference>
<dbReference type="SUPFAM" id="SSF55116">
    <property type="entry name" value="Formiminotransferase domain of formiminotransferase-cyclodeaminase"/>
    <property type="match status" value="2"/>
</dbReference>
<evidence type="ECO:0000313" key="3">
    <source>
        <dbReference type="Proteomes" id="UP000002630"/>
    </source>
</evidence>
<dbReference type="SMART" id="SM01222">
    <property type="entry name" value="FTCD_N"/>
    <property type="match status" value="1"/>
</dbReference>
<proteinExistence type="predicted"/>
<dbReference type="eggNOG" id="ENOG502QS19">
    <property type="taxonomic scope" value="Eukaryota"/>
</dbReference>
<sequence>MLLLRLCTRQPFLRRRIGNTNMACREYGAEAPARCCAVVYVSEGRNSTLLDALAEAARTTAPGTAGLIRQFRDPQYHRTGFTIGGACPDAVARASVEVSRRAVRAIDLLEHEAAHPRIGVVDHVSVHPLGGEGSQEIAQKAGLAIATALGKDVGLPVLLYGDLNNGRRLAEVRRSTPYFVGGELPATIDADLGPNEVDASRGIATVGCTPLVTNYNILLSTDDKRLASKVTRSLREKDGGLPWVESLTLQRKDGTFEAACNLLRPKETTTANVLAVAEEQAAGVGIRVVDHYETGLTDEEALAAISRLSSERK</sequence>
<dbReference type="GO" id="GO:0016740">
    <property type="term" value="F:transferase activity"/>
    <property type="evidence" value="ECO:0007669"/>
    <property type="project" value="InterPro"/>
</dbReference>
<keyword evidence="3" id="KW-1185">Reference proteome</keyword>
<evidence type="ECO:0000259" key="1">
    <source>
        <dbReference type="SMART" id="SM01222"/>
    </source>
</evidence>
<dbReference type="GO" id="GO:0005542">
    <property type="term" value="F:folic acid binding"/>
    <property type="evidence" value="ECO:0007669"/>
    <property type="project" value="InterPro"/>
</dbReference>
<dbReference type="Gene3D" id="3.30.70.670">
    <property type="entry name" value="Formiminotransferase, C-terminal subdomain"/>
    <property type="match status" value="1"/>
</dbReference>
<dbReference type="InterPro" id="IPR022384">
    <property type="entry name" value="FormiminoTrfase_cat_dom_sf"/>
</dbReference>
<accession>D8LBA3</accession>
<dbReference type="InterPro" id="IPR012886">
    <property type="entry name" value="Formiminotransferase_N"/>
</dbReference>
<dbReference type="STRING" id="2880.D8LBA3"/>
<dbReference type="EMBL" id="FN647682">
    <property type="protein sequence ID" value="CBN76612.1"/>
    <property type="molecule type" value="Genomic_DNA"/>
</dbReference>
<dbReference type="InterPro" id="IPR037064">
    <property type="entry name" value="Formiminotransferase_N_sf"/>
</dbReference>
<dbReference type="OrthoDB" id="189665at2759"/>
<dbReference type="Pfam" id="PF07837">
    <property type="entry name" value="FTCD_N"/>
    <property type="match status" value="1"/>
</dbReference>
<dbReference type="OMA" id="TAPHREN"/>
<protein>
    <recommendedName>
        <fullName evidence="1">Formiminotransferase N-terminal subdomain domain-containing protein</fullName>
    </recommendedName>
</protein>